<reference evidence="2" key="1">
    <citation type="submission" date="2023-10" db="EMBL/GenBank/DDBJ databases">
        <title>Whole Genome based description of the genera Actinobaculum and Actinotignum reveals a complex phylogenetic relationship within the species included in the genus Actinotignum.</title>
        <authorList>
            <person name="Jensen C.S."/>
            <person name="Dargis R."/>
            <person name="Kemp M."/>
            <person name="Christensen J.J."/>
        </authorList>
    </citation>
    <scope>NUCLEOTIDE SEQUENCE</scope>
    <source>
        <strain evidence="2">SLA_B245</strain>
    </source>
</reference>
<dbReference type="AlphaFoldDB" id="A0AAW9HJY0"/>
<evidence type="ECO:0000256" key="1">
    <source>
        <dbReference type="SAM" id="Phobius"/>
    </source>
</evidence>
<comment type="caution">
    <text evidence="2">The sequence shown here is derived from an EMBL/GenBank/DDBJ whole genome shotgun (WGS) entry which is preliminary data.</text>
</comment>
<dbReference type="EMBL" id="JAWNFV010000002">
    <property type="protein sequence ID" value="MDY5139929.1"/>
    <property type="molecule type" value="Genomic_DNA"/>
</dbReference>
<keyword evidence="1" id="KW-1133">Transmembrane helix</keyword>
<dbReference type="GeneID" id="92814256"/>
<name>A0AAW9HJY0_9ACTO</name>
<sequence length="106" mass="11195">MTTPSSVPEPDPGEHPETHGAYVLPVVISVCAAACVFLGHGRLLVQLLAWLGAVAGLVLTAVTLSREQRATPGQLRFRKVAGWSFLACLICVIVAALPLGYAIARY</sequence>
<dbReference type="RefSeq" id="WP_143231878.1">
    <property type="nucleotide sequence ID" value="NZ_CAUPFC010000008.1"/>
</dbReference>
<keyword evidence="1" id="KW-0472">Membrane</keyword>
<proteinExistence type="predicted"/>
<dbReference type="Proteomes" id="UP001288320">
    <property type="component" value="Unassembled WGS sequence"/>
</dbReference>
<accession>A0AAW9HJY0</accession>
<keyword evidence="1" id="KW-0812">Transmembrane</keyword>
<feature type="transmembrane region" description="Helical" evidence="1">
    <location>
        <begin position="84"/>
        <end position="104"/>
    </location>
</feature>
<gene>
    <name evidence="2" type="ORF">R6G74_01170</name>
</gene>
<evidence type="ECO:0000313" key="2">
    <source>
        <dbReference type="EMBL" id="MDY5139929.1"/>
    </source>
</evidence>
<feature type="transmembrane region" description="Helical" evidence="1">
    <location>
        <begin position="47"/>
        <end position="64"/>
    </location>
</feature>
<organism evidence="2 3">
    <name type="scientific">Actinotignum timonense</name>
    <dbReference type="NCBI Taxonomy" id="1870995"/>
    <lineage>
        <taxon>Bacteria</taxon>
        <taxon>Bacillati</taxon>
        <taxon>Actinomycetota</taxon>
        <taxon>Actinomycetes</taxon>
        <taxon>Actinomycetales</taxon>
        <taxon>Actinomycetaceae</taxon>
        <taxon>Actinotignum</taxon>
    </lineage>
</organism>
<feature type="transmembrane region" description="Helical" evidence="1">
    <location>
        <begin position="20"/>
        <end position="40"/>
    </location>
</feature>
<evidence type="ECO:0000313" key="3">
    <source>
        <dbReference type="Proteomes" id="UP001288320"/>
    </source>
</evidence>
<protein>
    <submittedName>
        <fullName evidence="2">Uncharacterized protein</fullName>
    </submittedName>
</protein>